<feature type="transmembrane region" description="Helical" evidence="1">
    <location>
        <begin position="55"/>
        <end position="75"/>
    </location>
</feature>
<organism evidence="2 3">
    <name type="scientific">Algoriphagus namhaensis</name>
    <dbReference type="NCBI Taxonomy" id="915353"/>
    <lineage>
        <taxon>Bacteria</taxon>
        <taxon>Pseudomonadati</taxon>
        <taxon>Bacteroidota</taxon>
        <taxon>Cytophagia</taxon>
        <taxon>Cytophagales</taxon>
        <taxon>Cyclobacteriaceae</taxon>
        <taxon>Algoriphagus</taxon>
    </lineage>
</organism>
<comment type="caution">
    <text evidence="2">The sequence shown here is derived from an EMBL/GenBank/DDBJ whole genome shotgun (WGS) entry which is preliminary data.</text>
</comment>
<feature type="transmembrane region" description="Helical" evidence="1">
    <location>
        <begin position="82"/>
        <end position="99"/>
    </location>
</feature>
<evidence type="ECO:0000256" key="1">
    <source>
        <dbReference type="SAM" id="Phobius"/>
    </source>
</evidence>
<keyword evidence="1" id="KW-0812">Transmembrane</keyword>
<reference evidence="3" key="1">
    <citation type="journal article" date="2019" name="Int. J. Syst. Evol. Microbiol.">
        <title>The Global Catalogue of Microorganisms (GCM) 10K type strain sequencing project: providing services to taxonomists for standard genome sequencing and annotation.</title>
        <authorList>
            <consortium name="The Broad Institute Genomics Platform"/>
            <consortium name="The Broad Institute Genome Sequencing Center for Infectious Disease"/>
            <person name="Wu L."/>
            <person name="Ma J."/>
        </authorList>
    </citation>
    <scope>NUCLEOTIDE SEQUENCE [LARGE SCALE GENOMIC DNA]</scope>
    <source>
        <strain evidence="3">CCUG 60523</strain>
    </source>
</reference>
<sequence>MDQKPSFPVFPMYFRGLLLLAGMYTVAWSAFFKWFGPTLLAWLAMDLPANEGLTSNYYGTFGLIIGVVIFVSAFYPVSWIKLILAGIVGKLILTLWFSIGYLPELGWNKRTAFHILFNEILWMVPLALIFFRAKAVKEYLEKSENT</sequence>
<proteinExistence type="predicted"/>
<keyword evidence="3" id="KW-1185">Reference proteome</keyword>
<evidence type="ECO:0000313" key="2">
    <source>
        <dbReference type="EMBL" id="MFC3880037.1"/>
    </source>
</evidence>
<dbReference type="EMBL" id="JBHRZS010000006">
    <property type="protein sequence ID" value="MFC3880037.1"/>
    <property type="molecule type" value="Genomic_DNA"/>
</dbReference>
<dbReference type="Proteomes" id="UP001595805">
    <property type="component" value="Unassembled WGS sequence"/>
</dbReference>
<keyword evidence="1" id="KW-0472">Membrane</keyword>
<protein>
    <recommendedName>
        <fullName evidence="4">DUF4345 domain-containing protein</fullName>
    </recommendedName>
</protein>
<evidence type="ECO:0000313" key="3">
    <source>
        <dbReference type="Proteomes" id="UP001595805"/>
    </source>
</evidence>
<name>A0ABV8APV6_9BACT</name>
<feature type="transmembrane region" description="Helical" evidence="1">
    <location>
        <begin position="12"/>
        <end position="35"/>
    </location>
</feature>
<accession>A0ABV8APV6</accession>
<keyword evidence="1" id="KW-1133">Transmembrane helix</keyword>
<gene>
    <name evidence="2" type="ORF">ACFOSV_07615</name>
</gene>
<dbReference type="RefSeq" id="WP_377905028.1">
    <property type="nucleotide sequence ID" value="NZ_JBHRZS010000006.1"/>
</dbReference>
<evidence type="ECO:0008006" key="4">
    <source>
        <dbReference type="Google" id="ProtNLM"/>
    </source>
</evidence>
<feature type="transmembrane region" description="Helical" evidence="1">
    <location>
        <begin position="111"/>
        <end position="131"/>
    </location>
</feature>